<comment type="caution">
    <text evidence="4">The sequence shown here is derived from an EMBL/GenBank/DDBJ whole genome shotgun (WGS) entry which is preliminary data.</text>
</comment>
<keyword evidence="2" id="KW-0812">Transmembrane</keyword>
<gene>
    <name evidence="4" type="ORF">IT779_26665</name>
</gene>
<feature type="region of interest" description="Disordered" evidence="1">
    <location>
        <begin position="1"/>
        <end position="25"/>
    </location>
</feature>
<evidence type="ECO:0000259" key="3">
    <source>
        <dbReference type="Pfam" id="PF14230"/>
    </source>
</evidence>
<feature type="domain" description="DUF4333" evidence="3">
    <location>
        <begin position="100"/>
        <end position="163"/>
    </location>
</feature>
<keyword evidence="5" id="KW-1185">Reference proteome</keyword>
<organism evidence="4 5">
    <name type="scientific">Nocardia bovistercoris</name>
    <dbReference type="NCBI Taxonomy" id="2785916"/>
    <lineage>
        <taxon>Bacteria</taxon>
        <taxon>Bacillati</taxon>
        <taxon>Actinomycetota</taxon>
        <taxon>Actinomycetes</taxon>
        <taxon>Mycobacteriales</taxon>
        <taxon>Nocardiaceae</taxon>
        <taxon>Nocardia</taxon>
    </lineage>
</organism>
<keyword evidence="2" id="KW-0472">Membrane</keyword>
<evidence type="ECO:0000256" key="1">
    <source>
        <dbReference type="SAM" id="MobiDB-lite"/>
    </source>
</evidence>
<feature type="transmembrane region" description="Helical" evidence="2">
    <location>
        <begin position="33"/>
        <end position="61"/>
    </location>
</feature>
<evidence type="ECO:0000313" key="4">
    <source>
        <dbReference type="EMBL" id="MBH0779861.1"/>
    </source>
</evidence>
<name>A0A931IEP8_9NOCA</name>
<evidence type="ECO:0000256" key="2">
    <source>
        <dbReference type="SAM" id="Phobius"/>
    </source>
</evidence>
<dbReference type="Proteomes" id="UP000655751">
    <property type="component" value="Unassembled WGS sequence"/>
</dbReference>
<evidence type="ECO:0000313" key="5">
    <source>
        <dbReference type="Proteomes" id="UP000655751"/>
    </source>
</evidence>
<proteinExistence type="predicted"/>
<reference evidence="4" key="1">
    <citation type="submission" date="2020-11" db="EMBL/GenBank/DDBJ databases">
        <title>Nocardia NEAU-351.nov., a novel actinomycete isolated from the cow dung.</title>
        <authorList>
            <person name="Zhang X."/>
        </authorList>
    </citation>
    <scope>NUCLEOTIDE SEQUENCE</scope>
    <source>
        <strain evidence="4">NEAU-351</strain>
    </source>
</reference>
<dbReference type="AlphaFoldDB" id="A0A931IEP8"/>
<dbReference type="EMBL" id="JADMLG010000012">
    <property type="protein sequence ID" value="MBH0779861.1"/>
    <property type="molecule type" value="Genomic_DNA"/>
</dbReference>
<dbReference type="InterPro" id="IPR025637">
    <property type="entry name" value="DUF4333"/>
</dbReference>
<keyword evidence="2" id="KW-1133">Transmembrane helix</keyword>
<sequence>MTVPTRPPNTSRPYPVADNSARGPESEYTANGWVPVIIAGVVAAFVIAIAGVIAGLVVVNIRESAPQAPKPAAAQSPATIPAAAPLTEAPPIVVDTAVVDHLDPLAVQRGVVRVLGESYGVADVREVKCPGEQPVEIGVVFDCTARVDGLRKTVTVTVTDRDGTYEVSRPH</sequence>
<protein>
    <submittedName>
        <fullName evidence="4">DUF4333 domain-containing protein</fullName>
    </submittedName>
</protein>
<dbReference type="Pfam" id="PF14230">
    <property type="entry name" value="DUF4333"/>
    <property type="match status" value="1"/>
</dbReference>
<dbReference type="RefSeq" id="WP_196152166.1">
    <property type="nucleotide sequence ID" value="NZ_JADMLG010000012.1"/>
</dbReference>
<accession>A0A931IEP8</accession>